<organism evidence="8 9">
    <name type="scientific">Roseateles amylovorans</name>
    <dbReference type="NCBI Taxonomy" id="2978473"/>
    <lineage>
        <taxon>Bacteria</taxon>
        <taxon>Pseudomonadati</taxon>
        <taxon>Pseudomonadota</taxon>
        <taxon>Betaproteobacteria</taxon>
        <taxon>Burkholderiales</taxon>
        <taxon>Sphaerotilaceae</taxon>
        <taxon>Roseateles</taxon>
    </lineage>
</organism>
<dbReference type="RefSeq" id="WP_261756830.1">
    <property type="nucleotide sequence ID" value="NZ_CP104562.2"/>
</dbReference>
<dbReference type="EC" id="1.2.4.2" evidence="3"/>
<sequence length="910" mass="98216">MSVHTSFGRHAWALRCNFDRDTDPSDATVSESPRLRPGIAALLEAFRRNGHQWARLDPLAMPDEASAEAPALGDRFDDPLLHPAQFGLSPHDPVADDGATVLGASDVGALRERLQALYCGTLSLDLSAVRDEDRRRWWQQRMEAPQAPLTTAGARDLLARLARVEGWERHLQQRFPHGKRFSLEGCEALLPLLDAVLDAAAGQGVDQVLMGMPHRGRVNVLVNLMGRRVDEITDYFETAPAHPERQRDLVYHLGGESQVQTSNGPVRVRLSANPSHLQSVYPVVVGMTRAARSTAADRPDRCMAVVMHGDAAFAGQGVVMETLAMGQKPGYEVGGVVHIIINNQLGFTEPNRMDAQAARYCTDPTRMVDAPVLRASADDPEAVLRAARLAVDYRARFGTDVVIDLVGYRRFGHSEHDVPALTSPDLYRRIPAKPGVTTLYAQQLAASGRLAQAVASQLADEVNAFDPASPLLSATPIGGESTTPPNGAVNGAANASSAAGASKAPSDVMPLHELLTALADLPPSFQPHPLLRDQLARWRAMAADDRQPADWCTAEALAWAQVLQAGVGVRLSGLDVQRGTFLHRHAVWHHQGGEGATSSAPAPSTWTPLARFASKAARWEVHNSVLSEEAVLGYEYGHSVQGRDVLTVWEAQFGDFVNGAQVYLDQYISSGEEKWGVDASLTVLLPHGYEGVGPEHSNGFLSRVLQLCGADNLRVAMPSTSGQYAQLLRRQALDPVRKPLIVLTPKAVLLGESRSHTPVGEVAGGHFQTVLDDASLDEAQAGAVRSIVLSSGKVHYDLLSGREAQPEAASTALVRVEQLYPFPSAALAAVLRRYPQAEQITWVQEETRNQGAWHFVRDELTSLLPAGVALREVSRAVTAAGATASAAIHRQQQAALVRRALTVDLSADID</sequence>
<feature type="compositionally biased region" description="Low complexity" evidence="6">
    <location>
        <begin position="484"/>
        <end position="504"/>
    </location>
</feature>
<gene>
    <name evidence="8" type="ORF">N4261_18985</name>
</gene>
<evidence type="ECO:0000259" key="7">
    <source>
        <dbReference type="SMART" id="SM00861"/>
    </source>
</evidence>
<keyword evidence="9" id="KW-1185">Reference proteome</keyword>
<reference evidence="8" key="1">
    <citation type="submission" date="2022-10" db="EMBL/GenBank/DDBJ databases">
        <title>Characterization and whole genome sequencing of a new Roseateles species, isolated from fresh water.</title>
        <authorList>
            <person name="Guliayeva D.Y."/>
            <person name="Akhremchuk A.E."/>
            <person name="Sikolenko M.A."/>
            <person name="Valentovich L.N."/>
            <person name="Sidarenka A.V."/>
        </authorList>
    </citation>
    <scope>NUCLEOTIDE SEQUENCE</scope>
    <source>
        <strain evidence="8">BIM B-1768</strain>
    </source>
</reference>
<comment type="function">
    <text evidence="2">E1 component of the 2-oxoglutarate dehydrogenase (OGDH) complex which catalyzes the decarboxylation of 2-oxoglutarate, the first step in the conversion of 2-oxoglutarate to succinyl-CoA and CO(2).</text>
</comment>
<dbReference type="Proteomes" id="UP001064933">
    <property type="component" value="Chromosome"/>
</dbReference>
<evidence type="ECO:0000256" key="5">
    <source>
        <dbReference type="ARBA" id="ARBA00023052"/>
    </source>
</evidence>
<dbReference type="InterPro" id="IPR031717">
    <property type="entry name" value="ODO-1/KGD_C"/>
</dbReference>
<keyword evidence="5" id="KW-0786">Thiamine pyrophosphate</keyword>
<evidence type="ECO:0000256" key="6">
    <source>
        <dbReference type="SAM" id="MobiDB-lite"/>
    </source>
</evidence>
<dbReference type="InterPro" id="IPR001017">
    <property type="entry name" value="DH_E1"/>
</dbReference>
<dbReference type="Gene3D" id="1.10.287.1150">
    <property type="entry name" value="TPP helical domain"/>
    <property type="match status" value="1"/>
</dbReference>
<evidence type="ECO:0000256" key="3">
    <source>
        <dbReference type="ARBA" id="ARBA00012280"/>
    </source>
</evidence>
<name>A0ABY6B0M4_9BURK</name>
<evidence type="ECO:0000313" key="9">
    <source>
        <dbReference type="Proteomes" id="UP001064933"/>
    </source>
</evidence>
<dbReference type="Pfam" id="PF16870">
    <property type="entry name" value="OxoGdeHyase_C"/>
    <property type="match status" value="1"/>
</dbReference>
<evidence type="ECO:0000256" key="4">
    <source>
        <dbReference type="ARBA" id="ARBA00023002"/>
    </source>
</evidence>
<evidence type="ECO:0000313" key="8">
    <source>
        <dbReference type="EMBL" id="UXH77088.1"/>
    </source>
</evidence>
<dbReference type="InterPro" id="IPR011603">
    <property type="entry name" value="2oxoglutarate_DH_E1"/>
</dbReference>
<dbReference type="SMART" id="SM00861">
    <property type="entry name" value="Transket_pyr"/>
    <property type="match status" value="1"/>
</dbReference>
<proteinExistence type="predicted"/>
<dbReference type="InterPro" id="IPR029061">
    <property type="entry name" value="THDP-binding"/>
</dbReference>
<evidence type="ECO:0000256" key="1">
    <source>
        <dbReference type="ARBA" id="ARBA00001964"/>
    </source>
</evidence>
<dbReference type="PANTHER" id="PTHR23152">
    <property type="entry name" value="2-OXOGLUTARATE DEHYDROGENASE"/>
    <property type="match status" value="1"/>
</dbReference>
<dbReference type="EMBL" id="CP104562">
    <property type="protein sequence ID" value="UXH77088.1"/>
    <property type="molecule type" value="Genomic_DNA"/>
</dbReference>
<dbReference type="GO" id="GO:0004591">
    <property type="term" value="F:oxoglutarate dehydrogenase (succinyl-transferring) activity"/>
    <property type="evidence" value="ECO:0007669"/>
    <property type="project" value="UniProtKB-EC"/>
</dbReference>
<dbReference type="SUPFAM" id="SSF52518">
    <property type="entry name" value="Thiamin diphosphate-binding fold (THDP-binding)"/>
    <property type="match status" value="2"/>
</dbReference>
<dbReference type="Pfam" id="PF00676">
    <property type="entry name" value="E1_dh"/>
    <property type="match status" value="1"/>
</dbReference>
<dbReference type="NCBIfam" id="TIGR00239">
    <property type="entry name" value="2oxo_dh_E1"/>
    <property type="match status" value="1"/>
</dbReference>
<dbReference type="NCBIfam" id="NF006914">
    <property type="entry name" value="PRK09404.1"/>
    <property type="match status" value="1"/>
</dbReference>
<comment type="cofactor">
    <cofactor evidence="1">
        <name>thiamine diphosphate</name>
        <dbReference type="ChEBI" id="CHEBI:58937"/>
    </cofactor>
</comment>
<dbReference type="PIRSF" id="PIRSF000157">
    <property type="entry name" value="Oxoglu_dh_E1"/>
    <property type="match status" value="1"/>
</dbReference>
<keyword evidence="4 8" id="KW-0560">Oxidoreductase</keyword>
<feature type="domain" description="Transketolase-like pyrimidine-binding" evidence="7">
    <location>
        <begin position="549"/>
        <end position="751"/>
    </location>
</feature>
<dbReference type="Pfam" id="PF02779">
    <property type="entry name" value="Transket_pyr"/>
    <property type="match status" value="1"/>
</dbReference>
<evidence type="ECO:0000256" key="2">
    <source>
        <dbReference type="ARBA" id="ARBA00003906"/>
    </source>
</evidence>
<dbReference type="PANTHER" id="PTHR23152:SF4">
    <property type="entry name" value="2-OXOADIPATE DEHYDROGENASE COMPLEX COMPONENT E1"/>
    <property type="match status" value="1"/>
</dbReference>
<dbReference type="InterPro" id="IPR005475">
    <property type="entry name" value="Transketolase-like_Pyr-bd"/>
</dbReference>
<dbReference type="Gene3D" id="3.40.50.970">
    <property type="match status" value="1"/>
</dbReference>
<feature type="region of interest" description="Disordered" evidence="6">
    <location>
        <begin position="473"/>
        <end position="504"/>
    </location>
</feature>
<protein>
    <recommendedName>
        <fullName evidence="3">oxoglutarate dehydrogenase (succinyl-transferring)</fullName>
        <ecNumber evidence="3">1.2.4.2</ecNumber>
    </recommendedName>
</protein>
<dbReference type="Gene3D" id="3.40.50.11610">
    <property type="entry name" value="Multifunctional 2-oxoglutarate metabolism enzyme, C-terminal domain"/>
    <property type="match status" value="1"/>
</dbReference>
<accession>A0ABY6B0M4</accession>
<dbReference type="Gene3D" id="3.40.50.12470">
    <property type="match status" value="1"/>
</dbReference>
<dbReference type="InterPro" id="IPR042179">
    <property type="entry name" value="KGD_C_sf"/>
</dbReference>